<dbReference type="EMBL" id="AP014959">
    <property type="protein sequence ID" value="BAS85229.1"/>
    <property type="molecule type" value="Genomic_DNA"/>
</dbReference>
<dbReference type="Proteomes" id="UP000059680">
    <property type="component" value="Chromosome 3"/>
</dbReference>
<protein>
    <submittedName>
        <fullName evidence="1">Os03g0606466 protein</fullName>
    </submittedName>
</protein>
<reference evidence="1 2" key="3">
    <citation type="journal article" date="2013" name="Rice">
        <title>Improvement of the Oryza sativa Nipponbare reference genome using next generation sequence and optical map data.</title>
        <authorList>
            <person name="Kawahara Y."/>
            <person name="de la Bastide M."/>
            <person name="Hamilton J.P."/>
            <person name="Kanamori H."/>
            <person name="McCombie W.R."/>
            <person name="Ouyang S."/>
            <person name="Schwartz D.C."/>
            <person name="Tanaka T."/>
            <person name="Wu J."/>
            <person name="Zhou S."/>
            <person name="Childs K.L."/>
            <person name="Davidson R.M."/>
            <person name="Lin H."/>
            <person name="Quesada-Ocampo L."/>
            <person name="Vaillancourt B."/>
            <person name="Sakai H."/>
            <person name="Lee S.S."/>
            <person name="Kim J."/>
            <person name="Numa H."/>
            <person name="Itoh T."/>
            <person name="Buell C.R."/>
            <person name="Matsumoto T."/>
        </authorList>
    </citation>
    <scope>NUCLEOTIDE SEQUENCE [LARGE SCALE GENOMIC DNA]</scope>
    <source>
        <strain evidence="2">cv. Nipponbare</strain>
    </source>
</reference>
<gene>
    <name evidence="1" type="ordered locus">Os03g0606466</name>
    <name evidence="1" type="ORF">OSNPB_030606466</name>
</gene>
<feature type="non-terminal residue" evidence="1">
    <location>
        <position position="1"/>
    </location>
</feature>
<sequence length="115" mass="13462">SLILLNLVYCRLHLDIFLLIRSIQLTKETNQINRTKFGLSLPRTELMTEFLGLGLFGLVFFCPPLVQRCPTELKMASGRWSSTQWWLMDAKPLARERGGYLLLVREREIRVTRPR</sequence>
<dbReference type="InParanoid" id="A0A0P0W0S7"/>
<dbReference type="PaxDb" id="39947-A0A0P0W0S7"/>
<dbReference type="AlphaFoldDB" id="A0A0P0W0S7"/>
<dbReference type="Gramene" id="Os03t0606466-01">
    <property type="protein sequence ID" value="Os03t0606466-01"/>
    <property type="gene ID" value="Os03g0606466"/>
</dbReference>
<organism evidence="1 2">
    <name type="scientific">Oryza sativa subsp. japonica</name>
    <name type="common">Rice</name>
    <dbReference type="NCBI Taxonomy" id="39947"/>
    <lineage>
        <taxon>Eukaryota</taxon>
        <taxon>Viridiplantae</taxon>
        <taxon>Streptophyta</taxon>
        <taxon>Embryophyta</taxon>
        <taxon>Tracheophyta</taxon>
        <taxon>Spermatophyta</taxon>
        <taxon>Magnoliopsida</taxon>
        <taxon>Liliopsida</taxon>
        <taxon>Poales</taxon>
        <taxon>Poaceae</taxon>
        <taxon>BOP clade</taxon>
        <taxon>Oryzoideae</taxon>
        <taxon>Oryzeae</taxon>
        <taxon>Oryzinae</taxon>
        <taxon>Oryza</taxon>
        <taxon>Oryza sativa</taxon>
    </lineage>
</organism>
<name>A0A0P0W0S7_ORYSJ</name>
<reference evidence="1 2" key="2">
    <citation type="journal article" date="2013" name="Plant Cell Physiol.">
        <title>Rice Annotation Project Database (RAP-DB): an integrative and interactive database for rice genomics.</title>
        <authorList>
            <person name="Sakai H."/>
            <person name="Lee S.S."/>
            <person name="Tanaka T."/>
            <person name="Numa H."/>
            <person name="Kim J."/>
            <person name="Kawahara Y."/>
            <person name="Wakimoto H."/>
            <person name="Yang C.C."/>
            <person name="Iwamoto M."/>
            <person name="Abe T."/>
            <person name="Yamada Y."/>
            <person name="Muto A."/>
            <person name="Inokuchi H."/>
            <person name="Ikemura T."/>
            <person name="Matsumoto T."/>
            <person name="Sasaki T."/>
            <person name="Itoh T."/>
        </authorList>
    </citation>
    <scope>NUCLEOTIDE SEQUENCE [LARGE SCALE GENOMIC DNA]</scope>
    <source>
        <strain evidence="2">cv. Nipponbare</strain>
    </source>
</reference>
<keyword evidence="2" id="KW-1185">Reference proteome</keyword>
<accession>A0A0P0W0S7</accession>
<proteinExistence type="predicted"/>
<evidence type="ECO:0000313" key="2">
    <source>
        <dbReference type="Proteomes" id="UP000059680"/>
    </source>
</evidence>
<evidence type="ECO:0000313" key="1">
    <source>
        <dbReference type="EMBL" id="BAS85229.1"/>
    </source>
</evidence>
<reference evidence="2" key="1">
    <citation type="journal article" date="2005" name="Nature">
        <title>The map-based sequence of the rice genome.</title>
        <authorList>
            <consortium name="International rice genome sequencing project (IRGSP)"/>
            <person name="Matsumoto T."/>
            <person name="Wu J."/>
            <person name="Kanamori H."/>
            <person name="Katayose Y."/>
            <person name="Fujisawa M."/>
            <person name="Namiki N."/>
            <person name="Mizuno H."/>
            <person name="Yamamoto K."/>
            <person name="Antonio B.A."/>
            <person name="Baba T."/>
            <person name="Sakata K."/>
            <person name="Nagamura Y."/>
            <person name="Aoki H."/>
            <person name="Arikawa K."/>
            <person name="Arita K."/>
            <person name="Bito T."/>
            <person name="Chiden Y."/>
            <person name="Fujitsuka N."/>
            <person name="Fukunaka R."/>
            <person name="Hamada M."/>
            <person name="Harada C."/>
            <person name="Hayashi A."/>
            <person name="Hijishita S."/>
            <person name="Honda M."/>
            <person name="Hosokawa S."/>
            <person name="Ichikawa Y."/>
            <person name="Idonuma A."/>
            <person name="Iijima M."/>
            <person name="Ikeda M."/>
            <person name="Ikeno M."/>
            <person name="Ito K."/>
            <person name="Ito S."/>
            <person name="Ito T."/>
            <person name="Ito Y."/>
            <person name="Ito Y."/>
            <person name="Iwabuchi A."/>
            <person name="Kamiya K."/>
            <person name="Karasawa W."/>
            <person name="Kurita K."/>
            <person name="Katagiri S."/>
            <person name="Kikuta A."/>
            <person name="Kobayashi H."/>
            <person name="Kobayashi N."/>
            <person name="Machita K."/>
            <person name="Maehara T."/>
            <person name="Masukawa M."/>
            <person name="Mizubayashi T."/>
            <person name="Mukai Y."/>
            <person name="Nagasaki H."/>
            <person name="Nagata Y."/>
            <person name="Naito S."/>
            <person name="Nakashima M."/>
            <person name="Nakama Y."/>
            <person name="Nakamichi Y."/>
            <person name="Nakamura M."/>
            <person name="Meguro A."/>
            <person name="Negishi M."/>
            <person name="Ohta I."/>
            <person name="Ohta T."/>
            <person name="Okamoto M."/>
            <person name="Ono N."/>
            <person name="Saji S."/>
            <person name="Sakaguchi M."/>
            <person name="Sakai K."/>
            <person name="Shibata M."/>
            <person name="Shimokawa T."/>
            <person name="Song J."/>
            <person name="Takazaki Y."/>
            <person name="Terasawa K."/>
            <person name="Tsugane M."/>
            <person name="Tsuji K."/>
            <person name="Ueda S."/>
            <person name="Waki K."/>
            <person name="Yamagata H."/>
            <person name="Yamamoto M."/>
            <person name="Yamamoto S."/>
            <person name="Yamane H."/>
            <person name="Yoshiki S."/>
            <person name="Yoshihara R."/>
            <person name="Yukawa K."/>
            <person name="Zhong H."/>
            <person name="Yano M."/>
            <person name="Yuan Q."/>
            <person name="Ouyang S."/>
            <person name="Liu J."/>
            <person name="Jones K.M."/>
            <person name="Gansberger K."/>
            <person name="Moffat K."/>
            <person name="Hill J."/>
            <person name="Bera J."/>
            <person name="Fadrosh D."/>
            <person name="Jin S."/>
            <person name="Johri S."/>
            <person name="Kim M."/>
            <person name="Overton L."/>
            <person name="Reardon M."/>
            <person name="Tsitrin T."/>
            <person name="Vuong H."/>
            <person name="Weaver B."/>
            <person name="Ciecko A."/>
            <person name="Tallon L."/>
            <person name="Jackson J."/>
            <person name="Pai G."/>
            <person name="Aken S.V."/>
            <person name="Utterback T."/>
            <person name="Reidmuller S."/>
            <person name="Feldblyum T."/>
            <person name="Hsiao J."/>
            <person name="Zismann V."/>
            <person name="Iobst S."/>
            <person name="de Vazeille A.R."/>
            <person name="Buell C.R."/>
            <person name="Ying K."/>
            <person name="Li Y."/>
            <person name="Lu T."/>
            <person name="Huang Y."/>
            <person name="Zhao Q."/>
            <person name="Feng Q."/>
            <person name="Zhang L."/>
            <person name="Zhu J."/>
            <person name="Weng Q."/>
            <person name="Mu J."/>
            <person name="Lu Y."/>
            <person name="Fan D."/>
            <person name="Liu Y."/>
            <person name="Guan J."/>
            <person name="Zhang Y."/>
            <person name="Yu S."/>
            <person name="Liu X."/>
            <person name="Zhang Y."/>
            <person name="Hong G."/>
            <person name="Han B."/>
            <person name="Choisne N."/>
            <person name="Demange N."/>
            <person name="Orjeda G."/>
            <person name="Samain S."/>
            <person name="Cattolico L."/>
            <person name="Pelletier E."/>
            <person name="Couloux A."/>
            <person name="Segurens B."/>
            <person name="Wincker P."/>
            <person name="D'Hont A."/>
            <person name="Scarpelli C."/>
            <person name="Weissenbach J."/>
            <person name="Salanoubat M."/>
            <person name="Quetier F."/>
            <person name="Yu Y."/>
            <person name="Kim H.R."/>
            <person name="Rambo T."/>
            <person name="Currie J."/>
            <person name="Collura K."/>
            <person name="Luo M."/>
            <person name="Yang T."/>
            <person name="Ammiraju J.S.S."/>
            <person name="Engler F."/>
            <person name="Soderlund C."/>
            <person name="Wing R.A."/>
            <person name="Palmer L.E."/>
            <person name="de la Bastide M."/>
            <person name="Spiegel L."/>
            <person name="Nascimento L."/>
            <person name="Zutavern T."/>
            <person name="O'Shaughnessy A."/>
            <person name="Dike S."/>
            <person name="Dedhia N."/>
            <person name="Preston R."/>
            <person name="Balija V."/>
            <person name="McCombie W.R."/>
            <person name="Chow T."/>
            <person name="Chen H."/>
            <person name="Chung M."/>
            <person name="Chen C."/>
            <person name="Shaw J."/>
            <person name="Wu H."/>
            <person name="Hsiao K."/>
            <person name="Chao Y."/>
            <person name="Chu M."/>
            <person name="Cheng C."/>
            <person name="Hour A."/>
            <person name="Lee P."/>
            <person name="Lin S."/>
            <person name="Lin Y."/>
            <person name="Liou J."/>
            <person name="Liu S."/>
            <person name="Hsing Y."/>
            <person name="Raghuvanshi S."/>
            <person name="Mohanty A."/>
            <person name="Bharti A.K."/>
            <person name="Gaur A."/>
            <person name="Gupta V."/>
            <person name="Kumar D."/>
            <person name="Ravi V."/>
            <person name="Vij S."/>
            <person name="Kapur A."/>
            <person name="Khurana P."/>
            <person name="Khurana P."/>
            <person name="Khurana J.P."/>
            <person name="Tyagi A.K."/>
            <person name="Gaikwad K."/>
            <person name="Singh A."/>
            <person name="Dalal V."/>
            <person name="Srivastava S."/>
            <person name="Dixit A."/>
            <person name="Pal A.K."/>
            <person name="Ghazi I.A."/>
            <person name="Yadav M."/>
            <person name="Pandit A."/>
            <person name="Bhargava A."/>
            <person name="Sureshbabu K."/>
            <person name="Batra K."/>
            <person name="Sharma T.R."/>
            <person name="Mohapatra T."/>
            <person name="Singh N.K."/>
            <person name="Messing J."/>
            <person name="Nelson A.B."/>
            <person name="Fuks G."/>
            <person name="Kavchok S."/>
            <person name="Keizer G."/>
            <person name="Linton E."/>
            <person name="Llaca V."/>
            <person name="Song R."/>
            <person name="Tanyolac B."/>
            <person name="Young S."/>
            <person name="Ho-Il K."/>
            <person name="Hahn J.H."/>
            <person name="Sangsakoo G."/>
            <person name="Vanavichit A."/>
            <person name="de Mattos Luiz.A.T."/>
            <person name="Zimmer P.D."/>
            <person name="Malone G."/>
            <person name="Dellagostin O."/>
            <person name="de Oliveira A.C."/>
            <person name="Bevan M."/>
            <person name="Bancroft I."/>
            <person name="Minx P."/>
            <person name="Cordum H."/>
            <person name="Wilson R."/>
            <person name="Cheng Z."/>
            <person name="Jin W."/>
            <person name="Jiang J."/>
            <person name="Leong S.A."/>
            <person name="Iwama H."/>
            <person name="Gojobori T."/>
            <person name="Itoh T."/>
            <person name="Niimura Y."/>
            <person name="Fujii Y."/>
            <person name="Habara T."/>
            <person name="Sakai H."/>
            <person name="Sato Y."/>
            <person name="Wilson G."/>
            <person name="Kumar K."/>
            <person name="McCouch S."/>
            <person name="Juretic N."/>
            <person name="Hoen D."/>
            <person name="Wright S."/>
            <person name="Bruskiewich R."/>
            <person name="Bureau T."/>
            <person name="Miyao A."/>
            <person name="Hirochika H."/>
            <person name="Nishikawa T."/>
            <person name="Kadowaki K."/>
            <person name="Sugiura M."/>
            <person name="Burr B."/>
            <person name="Sasaki T."/>
        </authorList>
    </citation>
    <scope>NUCLEOTIDE SEQUENCE [LARGE SCALE GENOMIC DNA]</scope>
    <source>
        <strain evidence="2">cv. Nipponbare</strain>
    </source>
</reference>